<name>E7RQZ0_9BACT</name>
<evidence type="ECO:0008006" key="3">
    <source>
        <dbReference type="Google" id="ProtNLM"/>
    </source>
</evidence>
<organism evidence="1 2">
    <name type="scientific">Hoylesella oralis ATCC 33269</name>
    <dbReference type="NCBI Taxonomy" id="873533"/>
    <lineage>
        <taxon>Bacteria</taxon>
        <taxon>Pseudomonadati</taxon>
        <taxon>Bacteroidota</taxon>
        <taxon>Bacteroidia</taxon>
        <taxon>Bacteroidales</taxon>
        <taxon>Prevotellaceae</taxon>
        <taxon>Hoylesella</taxon>
    </lineage>
</organism>
<gene>
    <name evidence="1" type="ORF">HMPREF0663_11591</name>
</gene>
<dbReference type="STRING" id="28134.SAMN05444288_2400"/>
<dbReference type="Proteomes" id="UP000005580">
    <property type="component" value="Unassembled WGS sequence"/>
</dbReference>
<dbReference type="AlphaFoldDB" id="E7RQZ0"/>
<reference evidence="1" key="1">
    <citation type="submission" date="2011-01" db="EMBL/GenBank/DDBJ databases">
        <authorList>
            <person name="Muzny D."/>
            <person name="Qin X."/>
            <person name="Buhay C."/>
            <person name="Dugan-Rocha S."/>
            <person name="Ding Y."/>
            <person name="Chen G."/>
            <person name="Hawes A."/>
            <person name="Holder M."/>
            <person name="Jhangiani S."/>
            <person name="Johnson A."/>
            <person name="Khan Z."/>
            <person name="Li Z."/>
            <person name="Liu W."/>
            <person name="Liu X."/>
            <person name="Perez L."/>
            <person name="Shen H."/>
            <person name="Wang Q."/>
            <person name="Watt J."/>
            <person name="Xi L."/>
            <person name="Xin Y."/>
            <person name="Zhou J."/>
            <person name="Deng J."/>
            <person name="Jiang H."/>
            <person name="Liu Y."/>
            <person name="Qu J."/>
            <person name="Song X.-Z."/>
            <person name="Zhang L."/>
            <person name="Villasana D."/>
            <person name="Johnson A."/>
            <person name="Liu J."/>
            <person name="Liyanage D."/>
            <person name="Lorensuhewa L."/>
            <person name="Robinson T."/>
            <person name="Song A."/>
            <person name="Song B.-B."/>
            <person name="Dinh H."/>
            <person name="Thornton R."/>
            <person name="Coyle M."/>
            <person name="Francisco L."/>
            <person name="Jackson L."/>
            <person name="Javaid M."/>
            <person name="Korchina V."/>
            <person name="Kovar C."/>
            <person name="Mata R."/>
            <person name="Mathew T."/>
            <person name="Ngo R."/>
            <person name="Nguyen L."/>
            <person name="Nguyen N."/>
            <person name="Okwuonu G."/>
            <person name="Ongeri F."/>
            <person name="Pham C."/>
            <person name="Simmons D."/>
            <person name="Wilczek-Boney K."/>
            <person name="Hale W."/>
            <person name="Jakkamsetti A."/>
            <person name="Pham P."/>
            <person name="Ruth R."/>
            <person name="San Lucas F."/>
            <person name="Warren J."/>
            <person name="Zhang J."/>
            <person name="Zhao Z."/>
            <person name="Zhou C."/>
            <person name="Zhu D."/>
            <person name="Lee S."/>
            <person name="Bess C."/>
            <person name="Blankenburg K."/>
            <person name="Forbes L."/>
            <person name="Fu Q."/>
            <person name="Gubbala S."/>
            <person name="Hirani K."/>
            <person name="Jayaseelan J.C."/>
            <person name="Lara F."/>
            <person name="Munidasa M."/>
            <person name="Palculict T."/>
            <person name="Patil S."/>
            <person name="Pu L.-L."/>
            <person name="Saada N."/>
            <person name="Tang L."/>
            <person name="Weissenberger G."/>
            <person name="Zhu Y."/>
            <person name="Hemphill L."/>
            <person name="Shang Y."/>
            <person name="Youmans B."/>
            <person name="Ayvaz T."/>
            <person name="Ross M."/>
            <person name="Santibanez J."/>
            <person name="Aqrawi P."/>
            <person name="Gross S."/>
            <person name="Joshi V."/>
            <person name="Fowler G."/>
            <person name="Nazareth L."/>
            <person name="Reid J."/>
            <person name="Worley K."/>
            <person name="Petrosino J."/>
            <person name="Highlander S."/>
            <person name="Gibbs R."/>
        </authorList>
    </citation>
    <scope>NUCLEOTIDE SEQUENCE [LARGE SCALE GENOMIC DNA]</scope>
    <source>
        <strain evidence="1">ATCC 33269</strain>
    </source>
</reference>
<dbReference type="EMBL" id="AEPE02000005">
    <property type="protein sequence ID" value="EFZ36678.1"/>
    <property type="molecule type" value="Genomic_DNA"/>
</dbReference>
<dbReference type="HOGENOM" id="CLU_962719_0_0_10"/>
<protein>
    <recommendedName>
        <fullName evidence="3">DUF4302 domain-containing protein</fullName>
    </recommendedName>
</protein>
<comment type="caution">
    <text evidence="1">The sequence shown here is derived from an EMBL/GenBank/DDBJ whole genome shotgun (WGS) entry which is preliminary data.</text>
</comment>
<sequence>MDKIRLFKYSYIVLTLLLAGCSDNDDAFDKSPSQRSNESITALKNELVGATHGWRVLYFPKTDSLLFSTPSEIIPQNGFRGRYGYGGDSFIMKFSADNTVEMLADFTSRTAAETMKSEYLIGRNSFTQLSFVTYNYIHQLVNDRFAGSSDFLYMGKNEDGDLMFRTASYLQPAREYIVFTKLKSAEEAADFVQKAYANRTFFEQMVNPQLHIHKGGRTYFRSDIYIKRNVETNRALLKEIKEKKYYLFLFTQKRNPIPEYPAKEMTGLGSGYAGTEHGITFRAGLRYDNKTMFFDFERKGNRFVAELVSVYEPLLRSTRIVSKHLHPQGEPTGLQAEIWDAAAE</sequence>
<keyword evidence="2" id="KW-1185">Reference proteome</keyword>
<dbReference type="Pfam" id="PF14135">
    <property type="entry name" value="DUF4302"/>
    <property type="match status" value="1"/>
</dbReference>
<evidence type="ECO:0000313" key="2">
    <source>
        <dbReference type="Proteomes" id="UP000005580"/>
    </source>
</evidence>
<dbReference type="InterPro" id="IPR025396">
    <property type="entry name" value="DUF4302"/>
</dbReference>
<dbReference type="eggNOG" id="ENOG502Z8QJ">
    <property type="taxonomic scope" value="Bacteria"/>
</dbReference>
<accession>E7RQZ0</accession>
<dbReference type="PROSITE" id="PS51257">
    <property type="entry name" value="PROKAR_LIPOPROTEIN"/>
    <property type="match status" value="1"/>
</dbReference>
<dbReference type="RefSeq" id="WP_004369746.1">
    <property type="nucleotide sequence ID" value="NZ_GL833119.1"/>
</dbReference>
<proteinExistence type="predicted"/>
<evidence type="ECO:0000313" key="1">
    <source>
        <dbReference type="EMBL" id="EFZ36678.1"/>
    </source>
</evidence>